<evidence type="ECO:0000256" key="11">
    <source>
        <dbReference type="ARBA" id="ARBA00030193"/>
    </source>
</evidence>
<comment type="function">
    <text evidence="12">Catalyzes the condensation of para-aminobenzoate (pABA) with 6-hydroxymethyl-7,8-dihydropterin diphosphate (DHPt-PP) to form 7,8-dihydropteroate (H2Pte), the immediate precursor of folate derivatives.</text>
</comment>
<dbReference type="PROSITE" id="PS00793">
    <property type="entry name" value="DHPS_2"/>
    <property type="match status" value="1"/>
</dbReference>
<evidence type="ECO:0000313" key="14">
    <source>
        <dbReference type="EMBL" id="BAL52667.1"/>
    </source>
</evidence>
<dbReference type="PROSITE" id="PS00792">
    <property type="entry name" value="DHPS_1"/>
    <property type="match status" value="1"/>
</dbReference>
<dbReference type="PANTHER" id="PTHR20941">
    <property type="entry name" value="FOLATE SYNTHESIS PROTEINS"/>
    <property type="match status" value="1"/>
</dbReference>
<evidence type="ECO:0000256" key="4">
    <source>
        <dbReference type="ARBA" id="ARBA00009503"/>
    </source>
</evidence>
<evidence type="ECO:0000256" key="9">
    <source>
        <dbReference type="ARBA" id="ARBA00022842"/>
    </source>
</evidence>
<dbReference type="SUPFAM" id="SSF51717">
    <property type="entry name" value="Dihydropteroate synthetase-like"/>
    <property type="match status" value="1"/>
</dbReference>
<reference evidence="14" key="1">
    <citation type="journal article" date="2005" name="Environ. Microbiol.">
        <title>Genetic and functional properties of uncultivated thermophilic crenarchaeotes from a subsurface gold mine as revealed by analysis of genome fragments.</title>
        <authorList>
            <person name="Nunoura T."/>
            <person name="Hirayama H."/>
            <person name="Takami H."/>
            <person name="Oida H."/>
            <person name="Nishi S."/>
            <person name="Shimamura S."/>
            <person name="Suzuki Y."/>
            <person name="Inagaki F."/>
            <person name="Takai K."/>
            <person name="Nealson K.H."/>
            <person name="Horikoshi K."/>
        </authorList>
    </citation>
    <scope>NUCLEOTIDE SEQUENCE</scope>
</reference>
<dbReference type="GO" id="GO:0005829">
    <property type="term" value="C:cytosol"/>
    <property type="evidence" value="ECO:0007669"/>
    <property type="project" value="TreeGrafter"/>
</dbReference>
<keyword evidence="8 12" id="KW-0479">Metal-binding</keyword>
<sequence>MTDVLSDLGKRTLIMGILNVTTDSFSDGGKFFSFESALARARQLIREGADIIDIGGESTRPGAEPVPTEEELRRVIPVIRAIRQESSVPISIDTYKAAVAQAALEAGANIINDISALRFDPQMVRVVADARVPVVLMHMLGTPKTMQQNPVYRDVVREIKEFLAERIAFAREHGIEKIMIDPGIGFGKTVAHNVEILRRLGELRELQCPILIGTSRKSFIGRLGSTTSEPLPLDQRLEGTIASTVIAVLHGAQIARVHDVAPLKRALAIVDAVRYDRVRSEV</sequence>
<dbReference type="GO" id="GO:0046654">
    <property type="term" value="P:tetrahydrofolate biosynthetic process"/>
    <property type="evidence" value="ECO:0007669"/>
    <property type="project" value="UniProtKB-UniPathway"/>
</dbReference>
<evidence type="ECO:0000256" key="12">
    <source>
        <dbReference type="RuleBase" id="RU361205"/>
    </source>
</evidence>
<evidence type="ECO:0000256" key="5">
    <source>
        <dbReference type="ARBA" id="ARBA00012458"/>
    </source>
</evidence>
<accession>H5S931</accession>
<evidence type="ECO:0000256" key="1">
    <source>
        <dbReference type="ARBA" id="ARBA00000012"/>
    </source>
</evidence>
<dbReference type="InterPro" id="IPR011005">
    <property type="entry name" value="Dihydropteroate_synth-like_sf"/>
</dbReference>
<evidence type="ECO:0000256" key="6">
    <source>
        <dbReference type="ARBA" id="ARBA00016919"/>
    </source>
</evidence>
<proteinExistence type="inferred from homology"/>
<dbReference type="GO" id="GO:0046656">
    <property type="term" value="P:folic acid biosynthetic process"/>
    <property type="evidence" value="ECO:0007669"/>
    <property type="project" value="UniProtKB-KW"/>
</dbReference>
<feature type="domain" description="Pterin-binding" evidence="13">
    <location>
        <begin position="12"/>
        <end position="268"/>
    </location>
</feature>
<dbReference type="NCBIfam" id="TIGR01496">
    <property type="entry name" value="DHPS"/>
    <property type="match status" value="1"/>
</dbReference>
<dbReference type="Pfam" id="PF00809">
    <property type="entry name" value="Pterin_bind"/>
    <property type="match status" value="1"/>
</dbReference>
<dbReference type="PANTHER" id="PTHR20941:SF1">
    <property type="entry name" value="FOLIC ACID SYNTHESIS PROTEIN FOL1"/>
    <property type="match status" value="1"/>
</dbReference>
<evidence type="ECO:0000256" key="10">
    <source>
        <dbReference type="ARBA" id="ARBA00022909"/>
    </source>
</evidence>
<evidence type="ECO:0000256" key="7">
    <source>
        <dbReference type="ARBA" id="ARBA00022679"/>
    </source>
</evidence>
<comment type="catalytic activity">
    <reaction evidence="1">
        <text>(7,8-dihydropterin-6-yl)methyl diphosphate + 4-aminobenzoate = 7,8-dihydropteroate + diphosphate</text>
        <dbReference type="Rhea" id="RHEA:19949"/>
        <dbReference type="ChEBI" id="CHEBI:17836"/>
        <dbReference type="ChEBI" id="CHEBI:17839"/>
        <dbReference type="ChEBI" id="CHEBI:33019"/>
        <dbReference type="ChEBI" id="CHEBI:72950"/>
        <dbReference type="EC" id="2.5.1.15"/>
    </reaction>
</comment>
<dbReference type="CDD" id="cd00739">
    <property type="entry name" value="DHPS"/>
    <property type="match status" value="1"/>
</dbReference>
<protein>
    <recommendedName>
        <fullName evidence="6 12">Dihydropteroate synthase</fullName>
        <shortName evidence="12">DHPS</shortName>
        <ecNumber evidence="5 12">2.5.1.15</ecNumber>
    </recommendedName>
    <alternativeName>
        <fullName evidence="11 12">Dihydropteroate pyrophosphorylase</fullName>
    </alternativeName>
</protein>
<dbReference type="AlphaFoldDB" id="H5S931"/>
<dbReference type="GO" id="GO:0004156">
    <property type="term" value="F:dihydropteroate synthase activity"/>
    <property type="evidence" value="ECO:0007669"/>
    <property type="project" value="UniProtKB-EC"/>
</dbReference>
<name>H5S931_9BACT</name>
<keyword evidence="9 12" id="KW-0460">Magnesium</keyword>
<evidence type="ECO:0000256" key="3">
    <source>
        <dbReference type="ARBA" id="ARBA00004763"/>
    </source>
</evidence>
<evidence type="ECO:0000259" key="13">
    <source>
        <dbReference type="PROSITE" id="PS50972"/>
    </source>
</evidence>
<dbReference type="UniPathway" id="UPA00077">
    <property type="reaction ID" value="UER00156"/>
</dbReference>
<dbReference type="PROSITE" id="PS50972">
    <property type="entry name" value="PTERIN_BINDING"/>
    <property type="match status" value="1"/>
</dbReference>
<comment type="cofactor">
    <cofactor evidence="2 12">
        <name>Mg(2+)</name>
        <dbReference type="ChEBI" id="CHEBI:18420"/>
    </cofactor>
</comment>
<dbReference type="InterPro" id="IPR000489">
    <property type="entry name" value="Pterin-binding_dom"/>
</dbReference>
<organism evidence="14">
    <name type="scientific">uncultured Acetothermia bacterium</name>
    <dbReference type="NCBI Taxonomy" id="236499"/>
    <lineage>
        <taxon>Bacteria</taxon>
        <taxon>Candidatus Bipolaricaulota</taxon>
        <taxon>environmental samples</taxon>
    </lineage>
</organism>
<keyword evidence="7 12" id="KW-0808">Transferase</keyword>
<gene>
    <name evidence="14" type="ORF">HGMM_F02E06C31</name>
</gene>
<reference evidence="14" key="2">
    <citation type="journal article" date="2012" name="PLoS ONE">
        <title>A Deeply Branching Thermophilic Bacterium with an Ancient Acetyl-CoA Pathway Dominates a Subsurface Ecosystem.</title>
        <authorList>
            <person name="Takami H."/>
            <person name="Noguchi H."/>
            <person name="Takaki Y."/>
            <person name="Uchiyama I."/>
            <person name="Toyoda A."/>
            <person name="Nishi S."/>
            <person name="Chee G.-J."/>
            <person name="Arai W."/>
            <person name="Nunoura T."/>
            <person name="Itoh T."/>
            <person name="Hattori M."/>
            <person name="Takai K."/>
        </authorList>
    </citation>
    <scope>NUCLEOTIDE SEQUENCE</scope>
</reference>
<dbReference type="EMBL" id="AP011636">
    <property type="protein sequence ID" value="BAL52667.1"/>
    <property type="molecule type" value="Genomic_DNA"/>
</dbReference>
<dbReference type="FunFam" id="3.20.20.20:FF:000006">
    <property type="entry name" value="Dihydropteroate synthase"/>
    <property type="match status" value="1"/>
</dbReference>
<dbReference type="EC" id="2.5.1.15" evidence="5 12"/>
<keyword evidence="10 12" id="KW-0289">Folate biosynthesis</keyword>
<comment type="pathway">
    <text evidence="3 12">Cofactor biosynthesis; tetrahydrofolate biosynthesis; 7,8-dihydrofolate from 2-amino-4-hydroxy-6-hydroxymethyl-7,8-dihydropteridine diphosphate and 4-aminobenzoate: step 1/2.</text>
</comment>
<evidence type="ECO:0000256" key="2">
    <source>
        <dbReference type="ARBA" id="ARBA00001946"/>
    </source>
</evidence>
<evidence type="ECO:0000256" key="8">
    <source>
        <dbReference type="ARBA" id="ARBA00022723"/>
    </source>
</evidence>
<dbReference type="GO" id="GO:0046872">
    <property type="term" value="F:metal ion binding"/>
    <property type="evidence" value="ECO:0007669"/>
    <property type="project" value="UniProtKB-KW"/>
</dbReference>
<dbReference type="InterPro" id="IPR006390">
    <property type="entry name" value="DHP_synth_dom"/>
</dbReference>
<dbReference type="Gene3D" id="3.20.20.20">
    <property type="entry name" value="Dihydropteroate synthase-like"/>
    <property type="match status" value="1"/>
</dbReference>
<comment type="similarity">
    <text evidence="4 12">Belongs to the DHPS family.</text>
</comment>
<dbReference type="InterPro" id="IPR045031">
    <property type="entry name" value="DHP_synth-like"/>
</dbReference>